<dbReference type="OrthoDB" id="2421414at2759"/>
<dbReference type="Proteomes" id="UP000266861">
    <property type="component" value="Unassembled WGS sequence"/>
</dbReference>
<protein>
    <submittedName>
        <fullName evidence="1">Uncharacterized protein</fullName>
    </submittedName>
</protein>
<reference evidence="1 2" key="1">
    <citation type="submission" date="2018-08" db="EMBL/GenBank/DDBJ databases">
        <title>Genome and evolution of the arbuscular mycorrhizal fungus Diversispora epigaea (formerly Glomus versiforme) and its bacterial endosymbionts.</title>
        <authorList>
            <person name="Sun X."/>
            <person name="Fei Z."/>
            <person name="Harrison M."/>
        </authorList>
    </citation>
    <scope>NUCLEOTIDE SEQUENCE [LARGE SCALE GENOMIC DNA]</scope>
    <source>
        <strain evidence="1 2">IT104</strain>
    </source>
</reference>
<organism evidence="1 2">
    <name type="scientific">Diversispora epigaea</name>
    <dbReference type="NCBI Taxonomy" id="1348612"/>
    <lineage>
        <taxon>Eukaryota</taxon>
        <taxon>Fungi</taxon>
        <taxon>Fungi incertae sedis</taxon>
        <taxon>Mucoromycota</taxon>
        <taxon>Glomeromycotina</taxon>
        <taxon>Glomeromycetes</taxon>
        <taxon>Diversisporales</taxon>
        <taxon>Diversisporaceae</taxon>
        <taxon>Diversispora</taxon>
    </lineage>
</organism>
<dbReference type="EMBL" id="PQFF01000405">
    <property type="protein sequence ID" value="RHZ52261.1"/>
    <property type="molecule type" value="Genomic_DNA"/>
</dbReference>
<sequence>MNENSNINSENNSQEAETNSLNNTARVLFNQFRVNNQWEYLPKWILLAISEPIDSKEQKISKQEFSEYSSDQIKSIENDVKGLSSDQSNAQKYMTIHLKKKCKDNNDCWQAEYNKWKTDGEAKYNNLLREHNKLKNLQLENELFRQDNEK</sequence>
<evidence type="ECO:0000313" key="1">
    <source>
        <dbReference type="EMBL" id="RHZ52261.1"/>
    </source>
</evidence>
<dbReference type="AlphaFoldDB" id="A0A397GMJ6"/>
<evidence type="ECO:0000313" key="2">
    <source>
        <dbReference type="Proteomes" id="UP000266861"/>
    </source>
</evidence>
<proteinExistence type="predicted"/>
<gene>
    <name evidence="1" type="ORF">Glove_463g9</name>
</gene>
<accession>A0A397GMJ6</accession>
<keyword evidence="2" id="KW-1185">Reference proteome</keyword>
<name>A0A397GMJ6_9GLOM</name>
<comment type="caution">
    <text evidence="1">The sequence shown here is derived from an EMBL/GenBank/DDBJ whole genome shotgun (WGS) entry which is preliminary data.</text>
</comment>